<reference evidence="2" key="1">
    <citation type="submission" date="2019-11" db="EMBL/GenBank/DDBJ databases">
        <authorList>
            <person name="Liu Y."/>
            <person name="Hou J."/>
            <person name="Li T.-Q."/>
            <person name="Guan C.-H."/>
            <person name="Wu X."/>
            <person name="Wu H.-Z."/>
            <person name="Ling F."/>
            <person name="Zhang R."/>
            <person name="Shi X.-G."/>
            <person name="Ren J.-P."/>
            <person name="Chen E.-F."/>
            <person name="Sun J.-M."/>
        </authorList>
    </citation>
    <scope>NUCLEOTIDE SEQUENCE</scope>
    <source>
        <strain evidence="2">Adult_tree_wgs_1</strain>
        <tissue evidence="2">Leaves</tissue>
    </source>
</reference>
<feature type="region of interest" description="Disordered" evidence="1">
    <location>
        <begin position="316"/>
        <end position="455"/>
    </location>
</feature>
<sequence>MSKKKATMTLKDFHGGSIPSDLPLPSAPGVIVRPSDRPGLDRQVAAWGNPMGRSDHRLRPGSAGAVRNFDDKAPFLGPAAHIGRNFDEDERKPLDGGWGTRRTVSDDSIQALPVRAELKPEYSWSGPLPVAHMSNSSARSELKPNYSSGPLPVAHMSNSTASSYAGRVSEATPVGVNSQNFGGNNSYLPRFVEAANVGVNSLNSGGNSGQGHPNAWAMRKEAVKATEPVAATWSGPNAAAKLAHASALEKVSSGRWQSKQVIYHLPDVEVIGQNPIESEFGYKDDSFYSRNRYHQVEMEGGVEYHDEMLARHAQRSLTADGGIRGGGEFPTREGVRTPMSLESMESNLPRYVPEVQPTRNDGKFGGLELRSERPKLELHPRPKPSESLESPVNYKKGYQQPRNSGHPENVPVSYGNVNPSNSELSGSNSGNQAVERPKLNLKPRSQPLERLEGNTETKRVVLGTFQNQVAMKEHSLELLNVMDSQNTVFGGARPRELVLKERGIDDVAVINPDIGQPPNRVKHEVPKTDRVPPHATPTRHDEKPENSPIDNRIRKNNDRRDNRVDAERTDTQKRNWRSENHHRRDNRETEKNHPQERPPSPETWRKPAEKPKTKAASAVELAQAFSRSVSDAKKPDLFPGQRGGGPNRGPVPFSRLMDPTSRPQINGY</sequence>
<name>A0A834LVY8_RHOSS</name>
<protein>
    <recommendedName>
        <fullName evidence="4">Eukaryotic translation initiation factor-related</fullName>
    </recommendedName>
</protein>
<proteinExistence type="predicted"/>
<accession>A0A834LVY8</accession>
<feature type="region of interest" description="Disordered" evidence="1">
    <location>
        <begin position="1"/>
        <end position="37"/>
    </location>
</feature>
<evidence type="ECO:0008006" key="4">
    <source>
        <dbReference type="Google" id="ProtNLM"/>
    </source>
</evidence>
<evidence type="ECO:0000313" key="2">
    <source>
        <dbReference type="EMBL" id="KAF7150179.1"/>
    </source>
</evidence>
<keyword evidence="3" id="KW-1185">Reference proteome</keyword>
<dbReference type="OrthoDB" id="48651at2759"/>
<feature type="region of interest" description="Disordered" evidence="1">
    <location>
        <begin position="509"/>
        <end position="668"/>
    </location>
</feature>
<feature type="compositionally biased region" description="Basic and acidic residues" evidence="1">
    <location>
        <begin position="521"/>
        <end position="579"/>
    </location>
</feature>
<dbReference type="InterPro" id="IPR010433">
    <property type="entry name" value="EIF-4B_pln"/>
</dbReference>
<gene>
    <name evidence="2" type="ORF">RHSIM_Rhsim02G0115600</name>
</gene>
<comment type="caution">
    <text evidence="2">The sequence shown here is derived from an EMBL/GenBank/DDBJ whole genome shotgun (WGS) entry which is preliminary data.</text>
</comment>
<dbReference type="GO" id="GO:0003729">
    <property type="term" value="F:mRNA binding"/>
    <property type="evidence" value="ECO:0007669"/>
    <property type="project" value="TreeGrafter"/>
</dbReference>
<dbReference type="AlphaFoldDB" id="A0A834LVY8"/>
<dbReference type="GO" id="GO:0003743">
    <property type="term" value="F:translation initiation factor activity"/>
    <property type="evidence" value="ECO:0007669"/>
    <property type="project" value="InterPro"/>
</dbReference>
<dbReference type="Proteomes" id="UP000626092">
    <property type="component" value="Unassembled WGS sequence"/>
</dbReference>
<feature type="compositionally biased region" description="Basic and acidic residues" evidence="1">
    <location>
        <begin position="369"/>
        <end position="386"/>
    </location>
</feature>
<dbReference type="PANTHER" id="PTHR32091:SF4">
    <property type="entry name" value="OS07G0546100 PROTEIN"/>
    <property type="match status" value="1"/>
</dbReference>
<feature type="compositionally biased region" description="Low complexity" evidence="1">
    <location>
        <begin position="418"/>
        <end position="431"/>
    </location>
</feature>
<feature type="compositionally biased region" description="Basic and acidic residues" evidence="1">
    <location>
        <begin position="603"/>
        <end position="612"/>
    </location>
</feature>
<evidence type="ECO:0000256" key="1">
    <source>
        <dbReference type="SAM" id="MobiDB-lite"/>
    </source>
</evidence>
<feature type="compositionally biased region" description="Basic and acidic residues" evidence="1">
    <location>
        <begin position="585"/>
        <end position="596"/>
    </location>
</feature>
<organism evidence="2 3">
    <name type="scientific">Rhododendron simsii</name>
    <name type="common">Sims's rhododendron</name>
    <dbReference type="NCBI Taxonomy" id="118357"/>
    <lineage>
        <taxon>Eukaryota</taxon>
        <taxon>Viridiplantae</taxon>
        <taxon>Streptophyta</taxon>
        <taxon>Embryophyta</taxon>
        <taxon>Tracheophyta</taxon>
        <taxon>Spermatophyta</taxon>
        <taxon>Magnoliopsida</taxon>
        <taxon>eudicotyledons</taxon>
        <taxon>Gunneridae</taxon>
        <taxon>Pentapetalae</taxon>
        <taxon>asterids</taxon>
        <taxon>Ericales</taxon>
        <taxon>Ericaceae</taxon>
        <taxon>Ericoideae</taxon>
        <taxon>Rhodoreae</taxon>
        <taxon>Rhododendron</taxon>
    </lineage>
</organism>
<evidence type="ECO:0000313" key="3">
    <source>
        <dbReference type="Proteomes" id="UP000626092"/>
    </source>
</evidence>
<dbReference type="PANTHER" id="PTHR32091">
    <property type="entry name" value="EUKARYOTIC TRANSLATION INITIATION FACTOR 4B"/>
    <property type="match status" value="1"/>
</dbReference>
<dbReference type="EMBL" id="WJXA01000002">
    <property type="protein sequence ID" value="KAF7150179.1"/>
    <property type="molecule type" value="Genomic_DNA"/>
</dbReference>
<feature type="region of interest" description="Disordered" evidence="1">
    <location>
        <begin position="132"/>
        <end position="154"/>
    </location>
</feature>